<gene>
    <name evidence="3" type="ORF">U9M48_039127</name>
</gene>
<protein>
    <recommendedName>
        <fullName evidence="2">Integrase catalytic domain-containing protein</fullName>
    </recommendedName>
</protein>
<dbReference type="InterPro" id="IPR012337">
    <property type="entry name" value="RNaseH-like_sf"/>
</dbReference>
<dbReference type="InterPro" id="IPR039537">
    <property type="entry name" value="Retrotran_Ty1/copia-like"/>
</dbReference>
<dbReference type="PANTHER" id="PTHR42648">
    <property type="entry name" value="TRANSPOSASE, PUTATIVE-RELATED"/>
    <property type="match status" value="1"/>
</dbReference>
<proteinExistence type="predicted"/>
<evidence type="ECO:0000256" key="1">
    <source>
        <dbReference type="SAM" id="MobiDB-lite"/>
    </source>
</evidence>
<dbReference type="Proteomes" id="UP001341281">
    <property type="component" value="Chromosome 09"/>
</dbReference>
<evidence type="ECO:0000313" key="4">
    <source>
        <dbReference type="Proteomes" id="UP001341281"/>
    </source>
</evidence>
<dbReference type="GO" id="GO:0003676">
    <property type="term" value="F:nucleic acid binding"/>
    <property type="evidence" value="ECO:0007669"/>
    <property type="project" value="InterPro"/>
</dbReference>
<dbReference type="InterPro" id="IPR036397">
    <property type="entry name" value="RNaseH_sf"/>
</dbReference>
<accession>A0AAQ3UJG4</accession>
<evidence type="ECO:0000259" key="2">
    <source>
        <dbReference type="PROSITE" id="PS50994"/>
    </source>
</evidence>
<name>A0AAQ3UJG4_PASNO</name>
<dbReference type="EMBL" id="CP144753">
    <property type="protein sequence ID" value="WVZ93121.1"/>
    <property type="molecule type" value="Genomic_DNA"/>
</dbReference>
<dbReference type="GO" id="GO:0015074">
    <property type="term" value="P:DNA integration"/>
    <property type="evidence" value="ECO:0007669"/>
    <property type="project" value="InterPro"/>
</dbReference>
<feature type="region of interest" description="Disordered" evidence="1">
    <location>
        <begin position="449"/>
        <end position="488"/>
    </location>
</feature>
<feature type="compositionally biased region" description="Low complexity" evidence="1">
    <location>
        <begin position="449"/>
        <end position="470"/>
    </location>
</feature>
<dbReference type="Pfam" id="PF13976">
    <property type="entry name" value="gag_pre-integrs"/>
    <property type="match status" value="1"/>
</dbReference>
<dbReference type="InterPro" id="IPR025724">
    <property type="entry name" value="GAG-pre-integrase_dom"/>
</dbReference>
<organism evidence="3 4">
    <name type="scientific">Paspalum notatum var. saurae</name>
    <dbReference type="NCBI Taxonomy" id="547442"/>
    <lineage>
        <taxon>Eukaryota</taxon>
        <taxon>Viridiplantae</taxon>
        <taxon>Streptophyta</taxon>
        <taxon>Embryophyta</taxon>
        <taxon>Tracheophyta</taxon>
        <taxon>Spermatophyta</taxon>
        <taxon>Magnoliopsida</taxon>
        <taxon>Liliopsida</taxon>
        <taxon>Poales</taxon>
        <taxon>Poaceae</taxon>
        <taxon>PACMAD clade</taxon>
        <taxon>Panicoideae</taxon>
        <taxon>Andropogonodae</taxon>
        <taxon>Paspaleae</taxon>
        <taxon>Paspalinae</taxon>
        <taxon>Paspalum</taxon>
    </lineage>
</organism>
<sequence>MVGDGSCFPVTSVGDAGSLGSFRLPNVLVAPHMVHNFLSIRQFTADNSCTVEFDSSGLTVKDSASRRPLLRCDSQGPLYTLRLPPSAASPLASPSSAAFVATTSSTTWHRRLGHPGRDVLAQLSRSADLPCTRAPHELLCHACQLGRHVRLPFSASSSHADRLFDLVHCDLWTSPILSVSGYKYYLVVVDDFSHYSWTFPLRFKSETFSTLSHFFAWVSSQFGLTIKAVQCDNGHEFDNNASRSFFLTRGVQLGMSCPYTSAQNGKAERMIRTTNDVMRTLLFQASLPARFWAESLHTATYLINRLPSTASPAPTPHHALFGTPSRYDHLRVFGCACYPNTSATAPHKLAPRSTRCVFLGYSPDHKGYRCFDLTSRWVLISRHVVFDESVFPFSSTTTPASDLELESLFPTDPVVQPPLSERSVGPPPVCLPDAPVSFPVVPAAPRAAPASPAAPRAAPESPAAPQAAPEAPCPEAPLSPAGARAAPRPPLRYAQPVRVYQRRTVVSLLRHRRCRCPRAGPIYVTIYGAAGAASSLSPCRPCRLNGIPPACPRAGSSSPTSHGDTAGGWCSSARGPLDCCCGAGDLSCTLLRP</sequence>
<dbReference type="PANTHER" id="PTHR42648:SF26">
    <property type="entry name" value="INTEGRASE CATALYTIC DOMAIN-CONTAINING PROTEIN"/>
    <property type="match status" value="1"/>
</dbReference>
<evidence type="ECO:0000313" key="3">
    <source>
        <dbReference type="EMBL" id="WVZ93121.1"/>
    </source>
</evidence>
<keyword evidence="4" id="KW-1185">Reference proteome</keyword>
<feature type="compositionally biased region" description="Low complexity" evidence="1">
    <location>
        <begin position="478"/>
        <end position="488"/>
    </location>
</feature>
<feature type="domain" description="Integrase catalytic" evidence="2">
    <location>
        <begin position="148"/>
        <end position="324"/>
    </location>
</feature>
<dbReference type="InterPro" id="IPR001584">
    <property type="entry name" value="Integrase_cat-core"/>
</dbReference>
<dbReference type="Pfam" id="PF00665">
    <property type="entry name" value="rve"/>
    <property type="match status" value="1"/>
</dbReference>
<dbReference type="AlphaFoldDB" id="A0AAQ3UJG4"/>
<dbReference type="InterPro" id="IPR057670">
    <property type="entry name" value="SH3_retrovirus"/>
</dbReference>
<dbReference type="PROSITE" id="PS50994">
    <property type="entry name" value="INTEGRASE"/>
    <property type="match status" value="1"/>
</dbReference>
<dbReference type="SUPFAM" id="SSF53098">
    <property type="entry name" value="Ribonuclease H-like"/>
    <property type="match status" value="1"/>
</dbReference>
<reference evidence="3 4" key="1">
    <citation type="submission" date="2024-02" db="EMBL/GenBank/DDBJ databases">
        <title>High-quality chromosome-scale genome assembly of Pensacola bahiagrass (Paspalum notatum Flugge var. saurae).</title>
        <authorList>
            <person name="Vega J.M."/>
            <person name="Podio M."/>
            <person name="Orjuela J."/>
            <person name="Siena L.A."/>
            <person name="Pessino S.C."/>
            <person name="Combes M.C."/>
            <person name="Mariac C."/>
            <person name="Albertini E."/>
            <person name="Pupilli F."/>
            <person name="Ortiz J.P.A."/>
            <person name="Leblanc O."/>
        </authorList>
    </citation>
    <scope>NUCLEOTIDE SEQUENCE [LARGE SCALE GENOMIC DNA]</scope>
    <source>
        <strain evidence="3">R1</strain>
        <tissue evidence="3">Leaf</tissue>
    </source>
</reference>
<dbReference type="Pfam" id="PF25597">
    <property type="entry name" value="SH3_retrovirus"/>
    <property type="match status" value="1"/>
</dbReference>
<dbReference type="Gene3D" id="3.30.420.10">
    <property type="entry name" value="Ribonuclease H-like superfamily/Ribonuclease H"/>
    <property type="match status" value="1"/>
</dbReference>